<reference evidence="2 3" key="1">
    <citation type="submission" date="2021-11" db="EMBL/GenBank/DDBJ databases">
        <title>Draft genome sequence of Actinomycetospora sp. SF1 isolated from the rhizosphere soil.</title>
        <authorList>
            <person name="Duangmal K."/>
            <person name="Chantavorakit T."/>
        </authorList>
    </citation>
    <scope>NUCLEOTIDE SEQUENCE [LARGE SCALE GENOMIC DNA]</scope>
    <source>
        <strain evidence="2 3">TBRC 5722</strain>
    </source>
</reference>
<feature type="compositionally biased region" description="Acidic residues" evidence="1">
    <location>
        <begin position="48"/>
        <end position="59"/>
    </location>
</feature>
<dbReference type="EMBL" id="JAJNDB010000001">
    <property type="protein sequence ID" value="MCD2192100.1"/>
    <property type="molecule type" value="Genomic_DNA"/>
</dbReference>
<evidence type="ECO:0000256" key="1">
    <source>
        <dbReference type="SAM" id="MobiDB-lite"/>
    </source>
</evidence>
<proteinExistence type="predicted"/>
<evidence type="ECO:0000313" key="2">
    <source>
        <dbReference type="EMBL" id="MCD2192100.1"/>
    </source>
</evidence>
<accession>A0ABS8P1H2</accession>
<protein>
    <submittedName>
        <fullName evidence="2">Uncharacterized protein</fullName>
    </submittedName>
</protein>
<dbReference type="Proteomes" id="UP001199469">
    <property type="component" value="Unassembled WGS sequence"/>
</dbReference>
<evidence type="ECO:0000313" key="3">
    <source>
        <dbReference type="Proteomes" id="UP001199469"/>
    </source>
</evidence>
<sequence>MTAFGGIFRGPKIEGSEEGDENGQRGRVVGLDLESGVVRLRAPRSESTDAEETAEPPGE</sequence>
<dbReference type="RefSeq" id="WP_230729791.1">
    <property type="nucleotide sequence ID" value="NZ_JAJNDB010000001.1"/>
</dbReference>
<organism evidence="2 3">
    <name type="scientific">Actinomycetospora endophytica</name>
    <dbReference type="NCBI Taxonomy" id="2291215"/>
    <lineage>
        <taxon>Bacteria</taxon>
        <taxon>Bacillati</taxon>
        <taxon>Actinomycetota</taxon>
        <taxon>Actinomycetes</taxon>
        <taxon>Pseudonocardiales</taxon>
        <taxon>Pseudonocardiaceae</taxon>
        <taxon>Actinomycetospora</taxon>
    </lineage>
</organism>
<keyword evidence="3" id="KW-1185">Reference proteome</keyword>
<comment type="caution">
    <text evidence="2">The sequence shown here is derived from an EMBL/GenBank/DDBJ whole genome shotgun (WGS) entry which is preliminary data.</text>
</comment>
<name>A0ABS8P1H2_9PSEU</name>
<feature type="region of interest" description="Disordered" evidence="1">
    <location>
        <begin position="1"/>
        <end position="59"/>
    </location>
</feature>
<gene>
    <name evidence="2" type="ORF">LQ327_01670</name>
</gene>